<dbReference type="CDD" id="cd00056">
    <property type="entry name" value="ENDO3c"/>
    <property type="match status" value="1"/>
</dbReference>
<evidence type="ECO:0000256" key="1">
    <source>
        <dbReference type="ARBA" id="ARBA00000843"/>
    </source>
</evidence>
<protein>
    <recommendedName>
        <fullName evidence="6">Adenine DNA glycosylase</fullName>
        <ecNumber evidence="5">3.2.2.31</ecNumber>
    </recommendedName>
</protein>
<dbReference type="InterPro" id="IPR000445">
    <property type="entry name" value="HhH_motif"/>
</dbReference>
<dbReference type="PATRIC" id="fig|59374.8.peg.2663"/>
<evidence type="ECO:0000256" key="12">
    <source>
        <dbReference type="ARBA" id="ARBA00023014"/>
    </source>
</evidence>
<accession>C9RK91</accession>
<dbReference type="EC" id="3.2.2.31" evidence="5"/>
<keyword evidence="12" id="KW-0411">Iron-sulfur</keyword>
<dbReference type="AlphaFoldDB" id="C9RK91"/>
<dbReference type="GO" id="GO:0000701">
    <property type="term" value="F:purine-specific mismatch base pair DNA N-glycosylase activity"/>
    <property type="evidence" value="ECO:0007669"/>
    <property type="project" value="UniProtKB-EC"/>
</dbReference>
<evidence type="ECO:0000259" key="15">
    <source>
        <dbReference type="SMART" id="SM00478"/>
    </source>
</evidence>
<keyword evidence="9" id="KW-0227">DNA damage</keyword>
<dbReference type="PROSITE" id="PS00764">
    <property type="entry name" value="ENDONUCLEASE_III_1"/>
    <property type="match status" value="1"/>
</dbReference>
<dbReference type="GO" id="GO:0035485">
    <property type="term" value="F:adenine/guanine mispair binding"/>
    <property type="evidence" value="ECO:0007669"/>
    <property type="project" value="TreeGrafter"/>
</dbReference>
<dbReference type="EMBL" id="CP002158">
    <property type="protein sequence ID" value="ADL26261.1"/>
    <property type="molecule type" value="Genomic_DNA"/>
</dbReference>
<dbReference type="Proteomes" id="UP000001497">
    <property type="component" value="Chromosome"/>
</dbReference>
<dbReference type="InterPro" id="IPR011257">
    <property type="entry name" value="DNA_glycosylase"/>
</dbReference>
<evidence type="ECO:0000313" key="18">
    <source>
        <dbReference type="Proteomes" id="UP000000517"/>
    </source>
</evidence>
<dbReference type="PANTHER" id="PTHR42944">
    <property type="entry name" value="ADENINE DNA GLYCOSYLASE"/>
    <property type="match status" value="1"/>
</dbReference>
<name>C9RK91_FIBSS</name>
<reference evidence="18" key="2">
    <citation type="submission" date="2010-08" db="EMBL/GenBank/DDBJ databases">
        <title>Complete sequence of Fibrobacter succinogenes subsp. succinogenes S85.</title>
        <authorList>
            <person name="Durkin A.S."/>
            <person name="Nelson K.E."/>
            <person name="Morrison M."/>
            <person name="Forsberg C.W."/>
            <person name="Wilson D.B."/>
            <person name="Russell J.B."/>
            <person name="Cann I.K.O."/>
            <person name="Mackie R.I."/>
            <person name="White B.A."/>
        </authorList>
    </citation>
    <scope>NUCLEOTIDE SEQUENCE [LARGE SCALE GENOMIC DNA]</scope>
    <source>
        <strain evidence="18">ATCC 19169 / S85</strain>
    </source>
</reference>
<dbReference type="GO" id="GO:0006284">
    <property type="term" value="P:base-excision repair"/>
    <property type="evidence" value="ECO:0007669"/>
    <property type="project" value="InterPro"/>
</dbReference>
<keyword evidence="7" id="KW-0004">4Fe-4S</keyword>
<dbReference type="eggNOG" id="COG1194">
    <property type="taxonomic scope" value="Bacteria"/>
</dbReference>
<dbReference type="FunFam" id="1.10.340.30:FF:000002">
    <property type="entry name" value="Adenine DNA glycosylase"/>
    <property type="match status" value="1"/>
</dbReference>
<dbReference type="STRING" id="59374.FSU_2780"/>
<keyword evidence="10" id="KW-0378">Hydrolase</keyword>
<dbReference type="HOGENOM" id="CLU_012862_0_2_0"/>
<evidence type="ECO:0000313" key="17">
    <source>
        <dbReference type="EMBL" id="ADL26261.1"/>
    </source>
</evidence>
<keyword evidence="19" id="KW-1185">Reference proteome</keyword>
<dbReference type="InterPro" id="IPR003651">
    <property type="entry name" value="Endonuclease3_FeS-loop_motif"/>
</dbReference>
<evidence type="ECO:0000256" key="7">
    <source>
        <dbReference type="ARBA" id="ARBA00022485"/>
    </source>
</evidence>
<reference evidence="16 19" key="1">
    <citation type="submission" date="2009-10" db="EMBL/GenBank/DDBJ databases">
        <title>Complete sequence of Fibrobacter succinogenes subsp. succinogenes S85.</title>
        <authorList>
            <consortium name="US DOE Joint Genome Institute"/>
            <person name="Lucas S."/>
            <person name="Copeland A."/>
            <person name="Lapidus A."/>
            <person name="Glavina del Rio T."/>
            <person name="Tice H."/>
            <person name="Bruce D."/>
            <person name="Goodwin L."/>
            <person name="Pitluck S."/>
            <person name="Chertkov O."/>
            <person name="Detter J.C."/>
            <person name="Han C."/>
            <person name="Tapia R."/>
            <person name="Larimer F."/>
            <person name="Land M."/>
            <person name="Hauser L."/>
            <person name="Kyrpides N."/>
            <person name="Mikhailova N."/>
            <person name="Weimer P.J."/>
            <person name="Stevenson D.M."/>
            <person name="Boyum J."/>
            <person name="Brumm P.I."/>
            <person name="Mead D."/>
        </authorList>
    </citation>
    <scope>NUCLEOTIDE SEQUENCE [LARGE SCALE GENOMIC DNA]</scope>
    <source>
        <strain evidence="19">ATCC 19169 / S85</strain>
        <strain evidence="16">S85</strain>
    </source>
</reference>
<keyword evidence="14" id="KW-0326">Glycosidase</keyword>
<keyword evidence="11" id="KW-0408">Iron</keyword>
<dbReference type="Gene3D" id="1.10.340.30">
    <property type="entry name" value="Hypothetical protein, domain 2"/>
    <property type="match status" value="1"/>
</dbReference>
<dbReference type="GO" id="GO:0032357">
    <property type="term" value="F:oxidized purine DNA binding"/>
    <property type="evidence" value="ECO:0007669"/>
    <property type="project" value="TreeGrafter"/>
</dbReference>
<dbReference type="GO" id="GO:0034039">
    <property type="term" value="F:8-oxo-7,8-dihydroguanine DNA N-glycosylase activity"/>
    <property type="evidence" value="ECO:0007669"/>
    <property type="project" value="TreeGrafter"/>
</dbReference>
<organism evidence="17 18">
    <name type="scientific">Fibrobacter succinogenes (strain ATCC 19169 / S85)</name>
    <dbReference type="NCBI Taxonomy" id="59374"/>
    <lineage>
        <taxon>Bacteria</taxon>
        <taxon>Pseudomonadati</taxon>
        <taxon>Fibrobacterota</taxon>
        <taxon>Fibrobacteria</taxon>
        <taxon>Fibrobacterales</taxon>
        <taxon>Fibrobacteraceae</taxon>
        <taxon>Fibrobacter</taxon>
    </lineage>
</organism>
<keyword evidence="13" id="KW-0234">DNA repair</keyword>
<dbReference type="InterPro" id="IPR044298">
    <property type="entry name" value="MIG/MutY"/>
</dbReference>
<comment type="similarity">
    <text evidence="4">Belongs to the Nth/MutY family.</text>
</comment>
<evidence type="ECO:0000256" key="6">
    <source>
        <dbReference type="ARBA" id="ARBA00022023"/>
    </source>
</evidence>
<dbReference type="SMART" id="SM00478">
    <property type="entry name" value="ENDO3c"/>
    <property type="match status" value="1"/>
</dbReference>
<comment type="function">
    <text evidence="3">Adenine glycosylase active on G-A mispairs. MutY also corrects error-prone DNA synthesis past GO lesions which are due to the oxidatively damaged form of guanine: 7,8-dihydro-8-oxoguanine (8-oxo-dGTP).</text>
</comment>
<evidence type="ECO:0000256" key="5">
    <source>
        <dbReference type="ARBA" id="ARBA00012045"/>
    </source>
</evidence>
<evidence type="ECO:0000313" key="19">
    <source>
        <dbReference type="Proteomes" id="UP000001497"/>
    </source>
</evidence>
<evidence type="ECO:0000256" key="4">
    <source>
        <dbReference type="ARBA" id="ARBA00008343"/>
    </source>
</evidence>
<dbReference type="Pfam" id="PF00730">
    <property type="entry name" value="HhH-GPD"/>
    <property type="match status" value="1"/>
</dbReference>
<evidence type="ECO:0000256" key="10">
    <source>
        <dbReference type="ARBA" id="ARBA00022801"/>
    </source>
</evidence>
<evidence type="ECO:0000256" key="3">
    <source>
        <dbReference type="ARBA" id="ARBA00002933"/>
    </source>
</evidence>
<evidence type="ECO:0000256" key="13">
    <source>
        <dbReference type="ARBA" id="ARBA00023204"/>
    </source>
</evidence>
<sequence>MTERNHFLIFPRIMTPDSLKRLREWFRANAAELPWRPAGLDAPRDPYAVWISETMLQQTQVSTVRDYFTRWMKRFPDVEALAKAEEAEVFKYWQGLGYYSRARNILKTAKIVAALRQAQEPCKMPETRKELEALPGIGAYTAGAILSLAYHQREAILDGNLVRIFSRLYELDFLPTDKGSANKNCTEIYWEYAREVADSPKAYMHNEALMELGRTVCKTKSPLCETCPLRGECRAFQECRTTEFPPAKKRTEKSWHGTVLVVESADEKILAVNGGQKFLDKQLALPHFESARHATVALPAKAEDYINADEVKSVEYCGTFRHSITVHKIECDVLHVQLLTKAKASHLPTENSDKPTAFEWIEKAKAFETFANSFSLKALKKVFC</sequence>
<comment type="catalytic activity">
    <reaction evidence="1">
        <text>Hydrolyzes free adenine bases from 7,8-dihydro-8-oxoguanine:adenine mismatched double-stranded DNA, leaving an apurinic site.</text>
        <dbReference type="EC" id="3.2.2.31"/>
    </reaction>
</comment>
<evidence type="ECO:0000313" key="16">
    <source>
        <dbReference type="EMBL" id="ACX75824.1"/>
    </source>
</evidence>
<evidence type="ECO:0000256" key="14">
    <source>
        <dbReference type="ARBA" id="ARBA00023295"/>
    </source>
</evidence>
<dbReference type="GO" id="GO:0051539">
    <property type="term" value="F:4 iron, 4 sulfur cluster binding"/>
    <property type="evidence" value="ECO:0007669"/>
    <property type="project" value="UniProtKB-KW"/>
</dbReference>
<dbReference type="Pfam" id="PF00633">
    <property type="entry name" value="HHH"/>
    <property type="match status" value="1"/>
</dbReference>
<dbReference type="InterPro" id="IPR023170">
    <property type="entry name" value="HhH_base_excis_C"/>
</dbReference>
<dbReference type="GO" id="GO:0046872">
    <property type="term" value="F:metal ion binding"/>
    <property type="evidence" value="ECO:0007669"/>
    <property type="project" value="UniProtKB-KW"/>
</dbReference>
<dbReference type="OrthoDB" id="9802365at2"/>
<dbReference type="KEGG" id="fsc:FSU_2780"/>
<evidence type="ECO:0000256" key="2">
    <source>
        <dbReference type="ARBA" id="ARBA00001966"/>
    </source>
</evidence>
<dbReference type="GO" id="GO:0006298">
    <property type="term" value="P:mismatch repair"/>
    <property type="evidence" value="ECO:0007669"/>
    <property type="project" value="TreeGrafter"/>
</dbReference>
<evidence type="ECO:0000256" key="9">
    <source>
        <dbReference type="ARBA" id="ARBA00022763"/>
    </source>
</evidence>
<keyword evidence="8" id="KW-0479">Metal-binding</keyword>
<dbReference type="InterPro" id="IPR004035">
    <property type="entry name" value="Endouclease-III_FeS-bd_BS"/>
</dbReference>
<dbReference type="SMART" id="SM00525">
    <property type="entry name" value="FES"/>
    <property type="match status" value="1"/>
</dbReference>
<gene>
    <name evidence="16" type="ordered locus">Fisuc_2238</name>
    <name evidence="17" type="ordered locus">FSU_2780</name>
</gene>
<dbReference type="PANTHER" id="PTHR42944:SF1">
    <property type="entry name" value="ADENINE DNA GLYCOSYLASE"/>
    <property type="match status" value="1"/>
</dbReference>
<dbReference type="SUPFAM" id="SSF48150">
    <property type="entry name" value="DNA-glycosylase"/>
    <property type="match status" value="1"/>
</dbReference>
<dbReference type="Gene3D" id="1.10.1670.10">
    <property type="entry name" value="Helix-hairpin-Helix base-excision DNA repair enzymes (C-terminal)"/>
    <property type="match status" value="1"/>
</dbReference>
<dbReference type="InterPro" id="IPR003265">
    <property type="entry name" value="HhH-GPD_domain"/>
</dbReference>
<feature type="domain" description="HhH-GPD" evidence="15">
    <location>
        <begin position="55"/>
        <end position="215"/>
    </location>
</feature>
<dbReference type="KEGG" id="fsu:Fisuc_2238"/>
<evidence type="ECO:0000256" key="8">
    <source>
        <dbReference type="ARBA" id="ARBA00022723"/>
    </source>
</evidence>
<reference evidence="17" key="3">
    <citation type="submission" date="2010-08" db="EMBL/GenBank/DDBJ databases">
        <authorList>
            <person name="Durkin A.S."/>
            <person name="Nelson K.E."/>
            <person name="Morrison M."/>
            <person name="Forsberg C.W."/>
            <person name="Wilson D.B."/>
            <person name="Russell J.B."/>
            <person name="Cann I.K.O."/>
            <person name="Mackie R.I."/>
            <person name="White B.A."/>
        </authorList>
    </citation>
    <scope>NUCLEOTIDE SEQUENCE</scope>
    <source>
        <strain evidence="17">S85</strain>
    </source>
</reference>
<dbReference type="EMBL" id="CP001792">
    <property type="protein sequence ID" value="ACX75824.1"/>
    <property type="molecule type" value="Genomic_DNA"/>
</dbReference>
<dbReference type="Proteomes" id="UP000000517">
    <property type="component" value="Chromosome"/>
</dbReference>
<comment type="cofactor">
    <cofactor evidence="2">
        <name>[4Fe-4S] cluster</name>
        <dbReference type="ChEBI" id="CHEBI:49883"/>
    </cofactor>
</comment>
<proteinExistence type="inferred from homology"/>
<evidence type="ECO:0000256" key="11">
    <source>
        <dbReference type="ARBA" id="ARBA00023004"/>
    </source>
</evidence>